<evidence type="ECO:0000256" key="12">
    <source>
        <dbReference type="ARBA" id="ARBA00022989"/>
    </source>
</evidence>
<evidence type="ECO:0000313" key="20">
    <source>
        <dbReference type="EMBL" id="QXE46430.1"/>
    </source>
</evidence>
<comment type="function">
    <text evidence="18">Core subunit of the mitochondrial membrane respiratory chain NADH dehydrogenase (Complex I) which catalyzes electron transfer from NADH through the respiratory chain, using ubiquinone as an electron acceptor. Essential for the catalytic activity and assembly of complex I.</text>
</comment>
<evidence type="ECO:0000256" key="11">
    <source>
        <dbReference type="ARBA" id="ARBA00022982"/>
    </source>
</evidence>
<dbReference type="AlphaFoldDB" id="A0A8H2SJ20"/>
<comment type="catalytic activity">
    <reaction evidence="17 18">
        <text>a ubiquinone + NADH + 5 H(+)(in) = a ubiquinol + NAD(+) + 4 H(+)(out)</text>
        <dbReference type="Rhea" id="RHEA:29091"/>
        <dbReference type="Rhea" id="RHEA-COMP:9565"/>
        <dbReference type="Rhea" id="RHEA-COMP:9566"/>
        <dbReference type="ChEBI" id="CHEBI:15378"/>
        <dbReference type="ChEBI" id="CHEBI:16389"/>
        <dbReference type="ChEBI" id="CHEBI:17976"/>
        <dbReference type="ChEBI" id="CHEBI:57540"/>
        <dbReference type="ChEBI" id="CHEBI:57945"/>
        <dbReference type="EC" id="7.1.1.2"/>
    </reaction>
</comment>
<accession>A0A8H2SJ20</accession>
<protein>
    <recommendedName>
        <fullName evidence="5 18">NADH-ubiquinone oxidoreductase chain 2</fullName>
        <ecNumber evidence="4 18">7.1.1.2</ecNumber>
    </recommendedName>
</protein>
<organism evidence="20">
    <name type="scientific">Cephalcia infumata</name>
    <dbReference type="NCBI Taxonomy" id="2048903"/>
    <lineage>
        <taxon>Eukaryota</taxon>
        <taxon>Metazoa</taxon>
        <taxon>Ecdysozoa</taxon>
        <taxon>Arthropoda</taxon>
        <taxon>Hexapoda</taxon>
        <taxon>Insecta</taxon>
        <taxon>Pterygota</taxon>
        <taxon>Neoptera</taxon>
        <taxon>Endopterygota</taxon>
        <taxon>Hymenoptera</taxon>
        <taxon>Pamphilioidea</taxon>
        <taxon>Pamphiliidae</taxon>
        <taxon>Cephalciinae</taxon>
        <taxon>Cephalcia</taxon>
    </lineage>
</organism>
<evidence type="ECO:0000256" key="10">
    <source>
        <dbReference type="ARBA" id="ARBA00022967"/>
    </source>
</evidence>
<comment type="function">
    <text evidence="1">Core subunit of the mitochondrial membrane respiratory chain NADH dehydrogenase (Complex I) that is believed to belong to the minimal assembly required for catalysis. Complex I functions in the transfer of electrons from NADH to the respiratory chain. The immediate electron acceptor for the enzyme is believed to be ubiquinone.</text>
</comment>
<evidence type="ECO:0000256" key="2">
    <source>
        <dbReference type="ARBA" id="ARBA00004448"/>
    </source>
</evidence>
<dbReference type="InterPro" id="IPR003917">
    <property type="entry name" value="NADH_UbQ_OxRdtase_chain2"/>
</dbReference>
<evidence type="ECO:0000256" key="13">
    <source>
        <dbReference type="ARBA" id="ARBA00023027"/>
    </source>
</evidence>
<evidence type="ECO:0000256" key="16">
    <source>
        <dbReference type="ARBA" id="ARBA00023136"/>
    </source>
</evidence>
<evidence type="ECO:0000256" key="4">
    <source>
        <dbReference type="ARBA" id="ARBA00012944"/>
    </source>
</evidence>
<evidence type="ECO:0000256" key="3">
    <source>
        <dbReference type="ARBA" id="ARBA00007012"/>
    </source>
</evidence>
<keyword evidence="8 18" id="KW-0812">Transmembrane</keyword>
<dbReference type="GO" id="GO:0005743">
    <property type="term" value="C:mitochondrial inner membrane"/>
    <property type="evidence" value="ECO:0007669"/>
    <property type="project" value="UniProtKB-SubCell"/>
</dbReference>
<keyword evidence="12 18" id="KW-1133">Transmembrane helix</keyword>
<keyword evidence="7 18" id="KW-0679">Respiratory chain</keyword>
<reference evidence="20" key="1">
    <citation type="submission" date="2021-05" db="EMBL/GenBank/DDBJ databases">
        <authorList>
            <person name="Ren X."/>
            <person name="Wang M."/>
        </authorList>
    </citation>
    <scope>NUCLEOTIDE SEQUENCE</scope>
</reference>
<evidence type="ECO:0000256" key="17">
    <source>
        <dbReference type="ARBA" id="ARBA00049551"/>
    </source>
</evidence>
<feature type="transmembrane region" description="Helical" evidence="18">
    <location>
        <begin position="269"/>
        <end position="289"/>
    </location>
</feature>
<evidence type="ECO:0000256" key="1">
    <source>
        <dbReference type="ARBA" id="ARBA00003257"/>
    </source>
</evidence>
<feature type="transmembrane region" description="Helical" evidence="18">
    <location>
        <begin position="237"/>
        <end position="257"/>
    </location>
</feature>
<keyword evidence="13 18" id="KW-0520">NAD</keyword>
<evidence type="ECO:0000259" key="19">
    <source>
        <dbReference type="Pfam" id="PF00361"/>
    </source>
</evidence>
<keyword evidence="10 18" id="KW-1278">Translocase</keyword>
<dbReference type="PRINTS" id="PR01436">
    <property type="entry name" value="NADHDHGNASE2"/>
</dbReference>
<gene>
    <name evidence="20" type="primary">ND2</name>
</gene>
<evidence type="ECO:0000256" key="18">
    <source>
        <dbReference type="RuleBase" id="RU003403"/>
    </source>
</evidence>
<dbReference type="InterPro" id="IPR050175">
    <property type="entry name" value="Complex_I_Subunit_2"/>
</dbReference>
<feature type="transmembrane region" description="Helical" evidence="18">
    <location>
        <begin position="319"/>
        <end position="337"/>
    </location>
</feature>
<keyword evidence="14 18" id="KW-0830">Ubiquinone</keyword>
<dbReference type="EMBL" id="MZ152216">
    <property type="protein sequence ID" value="QXE46430.1"/>
    <property type="molecule type" value="Genomic_DNA"/>
</dbReference>
<feature type="domain" description="NADH:quinone oxidoreductase/Mrp antiporter transmembrane" evidence="19">
    <location>
        <begin position="25"/>
        <end position="284"/>
    </location>
</feature>
<dbReference type="GO" id="GO:0008137">
    <property type="term" value="F:NADH dehydrogenase (ubiquinone) activity"/>
    <property type="evidence" value="ECO:0007669"/>
    <property type="project" value="UniProtKB-EC"/>
</dbReference>
<feature type="transmembrane region" description="Helical" evidence="18">
    <location>
        <begin position="94"/>
        <end position="114"/>
    </location>
</feature>
<evidence type="ECO:0000256" key="15">
    <source>
        <dbReference type="ARBA" id="ARBA00023128"/>
    </source>
</evidence>
<sequence>MMNYNSTKLMFFVLLIMGSIFCISSYSWFSMWMGLEINLLSFIMIMSNYKNMMNTESSMKYFMVQALTSTIFLFTIIFLSINMSLMKLNFIMKLIMNMTLMFKMGAAPFHWWFIEIIKNMNWISCLILMTWQKIAPMIILSYFMEKNIIFIIIIYSIIIGSIGGINQSMINMIMGYSSINNLGWMLMSMLMSKILWNLYFILYSLMNLLMIILFSLLKIFHINQSYSINNIKPLMKFMMLLNILSLGGLPPFMGFLPKWMALKMMLLDNMLFLSLLMMMMSLITLFYYLQINFSSLMLNYFYQKFNNNYYYNNYFMNHIYIMTFFLLNMLMLSSMIIKF</sequence>
<evidence type="ECO:0000256" key="8">
    <source>
        <dbReference type="ARBA" id="ARBA00022692"/>
    </source>
</evidence>
<feature type="transmembrane region" description="Helical" evidence="18">
    <location>
        <begin position="9"/>
        <end position="26"/>
    </location>
</feature>
<feature type="transmembrane region" description="Helical" evidence="18">
    <location>
        <begin position="61"/>
        <end position="82"/>
    </location>
</feature>
<dbReference type="PANTHER" id="PTHR46552:SF1">
    <property type="entry name" value="NADH-UBIQUINONE OXIDOREDUCTASE CHAIN 2"/>
    <property type="match status" value="1"/>
</dbReference>
<keyword evidence="16 18" id="KW-0472">Membrane</keyword>
<evidence type="ECO:0000256" key="6">
    <source>
        <dbReference type="ARBA" id="ARBA00022448"/>
    </source>
</evidence>
<keyword evidence="6" id="KW-0813">Transport</keyword>
<dbReference type="Pfam" id="PF00361">
    <property type="entry name" value="Proton_antipo_M"/>
    <property type="match status" value="1"/>
</dbReference>
<dbReference type="EC" id="7.1.1.2" evidence="4 18"/>
<proteinExistence type="inferred from homology"/>
<dbReference type="InterPro" id="IPR001750">
    <property type="entry name" value="ND/Mrp_TM"/>
</dbReference>
<keyword evidence="11 18" id="KW-0249">Electron transport</keyword>
<evidence type="ECO:0000256" key="5">
    <source>
        <dbReference type="ARBA" id="ARBA00021008"/>
    </source>
</evidence>
<evidence type="ECO:0000256" key="7">
    <source>
        <dbReference type="ARBA" id="ARBA00022660"/>
    </source>
</evidence>
<dbReference type="GO" id="GO:0006120">
    <property type="term" value="P:mitochondrial electron transport, NADH to ubiquinone"/>
    <property type="evidence" value="ECO:0007669"/>
    <property type="project" value="InterPro"/>
</dbReference>
<keyword evidence="9 18" id="KW-0999">Mitochondrion inner membrane</keyword>
<keyword evidence="15 18" id="KW-0496">Mitochondrion</keyword>
<feature type="transmembrane region" description="Helical" evidence="18">
    <location>
        <begin position="194"/>
        <end position="217"/>
    </location>
</feature>
<name>A0A8H2SJ20_9HYME</name>
<comment type="subcellular location">
    <subcellularLocation>
        <location evidence="2 18">Mitochondrion inner membrane</location>
        <topology evidence="2 18">Multi-pass membrane protein</topology>
    </subcellularLocation>
</comment>
<geneLocation type="mitochondrion" evidence="20"/>
<evidence type="ECO:0000256" key="9">
    <source>
        <dbReference type="ARBA" id="ARBA00022792"/>
    </source>
</evidence>
<feature type="transmembrane region" description="Helical" evidence="18">
    <location>
        <begin position="148"/>
        <end position="173"/>
    </location>
</feature>
<comment type="similarity">
    <text evidence="3 18">Belongs to the complex I subunit 2 family.</text>
</comment>
<feature type="transmembrane region" description="Helical" evidence="18">
    <location>
        <begin position="121"/>
        <end position="142"/>
    </location>
</feature>
<dbReference type="PANTHER" id="PTHR46552">
    <property type="entry name" value="NADH-UBIQUINONE OXIDOREDUCTASE CHAIN 2"/>
    <property type="match status" value="1"/>
</dbReference>
<evidence type="ECO:0000256" key="14">
    <source>
        <dbReference type="ARBA" id="ARBA00023075"/>
    </source>
</evidence>